<dbReference type="SUPFAM" id="SSF54821">
    <property type="entry name" value="Ribosomal protein S3 C-terminal domain"/>
    <property type="match status" value="1"/>
</dbReference>
<keyword evidence="2 8" id="KW-0699">rRNA-binding</keyword>
<dbReference type="InterPro" id="IPR004044">
    <property type="entry name" value="KH_dom_type_2"/>
</dbReference>
<reference evidence="11 12" key="1">
    <citation type="submission" date="2019-12" db="EMBL/GenBank/DDBJ databases">
        <authorList>
            <person name="Wolfe R."/>
            <person name="Danczak R."/>
            <person name="Wilkins M."/>
        </authorList>
    </citation>
    <scope>NUCLEOTIDE SEQUENCE [LARGE SCALE GENOMIC DNA]</scope>
    <source>
        <strain evidence="11">X2_MaxBin.013</strain>
    </source>
</reference>
<evidence type="ECO:0000256" key="7">
    <source>
        <dbReference type="ARBA" id="ARBA00035257"/>
    </source>
</evidence>
<dbReference type="PROSITE" id="PS50823">
    <property type="entry name" value="KH_TYPE_2"/>
    <property type="match status" value="1"/>
</dbReference>
<dbReference type="InterPro" id="IPR005704">
    <property type="entry name" value="Ribosomal_uS3_bac-typ"/>
</dbReference>
<dbReference type="GO" id="GO:0003729">
    <property type="term" value="F:mRNA binding"/>
    <property type="evidence" value="ECO:0007669"/>
    <property type="project" value="UniProtKB-UniRule"/>
</dbReference>
<evidence type="ECO:0000313" key="12">
    <source>
        <dbReference type="Proteomes" id="UP000488506"/>
    </source>
</evidence>
<dbReference type="InterPro" id="IPR036419">
    <property type="entry name" value="Ribosomal_S3_C_sf"/>
</dbReference>
<evidence type="ECO:0000259" key="10">
    <source>
        <dbReference type="PROSITE" id="PS50823"/>
    </source>
</evidence>
<keyword evidence="4 8" id="KW-0689">Ribosomal protein</keyword>
<dbReference type="InterPro" id="IPR057258">
    <property type="entry name" value="Ribosomal_uS3"/>
</dbReference>
<comment type="subunit">
    <text evidence="8">Part of the 30S ribosomal subunit. Forms a tight complex with proteins S10 and S14.</text>
</comment>
<evidence type="ECO:0000256" key="5">
    <source>
        <dbReference type="ARBA" id="ARBA00023274"/>
    </source>
</evidence>
<dbReference type="InterPro" id="IPR001351">
    <property type="entry name" value="Ribosomal_uS3_C"/>
</dbReference>
<dbReference type="Proteomes" id="UP000488506">
    <property type="component" value="Unassembled WGS sequence"/>
</dbReference>
<accession>A0A833NX30</accession>
<dbReference type="Pfam" id="PF07650">
    <property type="entry name" value="KH_2"/>
    <property type="match status" value="1"/>
</dbReference>
<dbReference type="AlphaFoldDB" id="A0A833NX30"/>
<dbReference type="PANTHER" id="PTHR11760:SF19">
    <property type="entry name" value="SMALL RIBOSOMAL SUBUNIT PROTEIN US3C"/>
    <property type="match status" value="1"/>
</dbReference>
<comment type="caution">
    <text evidence="11">The sequence shown here is derived from an EMBL/GenBank/DDBJ whole genome shotgun (WGS) entry which is preliminary data.</text>
</comment>
<dbReference type="FunFam" id="3.30.300.20:FF:000001">
    <property type="entry name" value="30S ribosomal protein S3"/>
    <property type="match status" value="1"/>
</dbReference>
<dbReference type="PROSITE" id="PS00548">
    <property type="entry name" value="RIBOSOMAL_S3"/>
    <property type="match status" value="1"/>
</dbReference>
<dbReference type="InterPro" id="IPR004087">
    <property type="entry name" value="KH_dom"/>
</dbReference>
<proteinExistence type="inferred from homology"/>
<dbReference type="PANTHER" id="PTHR11760">
    <property type="entry name" value="30S/40S RIBOSOMAL PROTEIN S3"/>
    <property type="match status" value="1"/>
</dbReference>
<evidence type="ECO:0000256" key="4">
    <source>
        <dbReference type="ARBA" id="ARBA00022980"/>
    </source>
</evidence>
<name>A0A833NX30_UNCSA</name>
<comment type="similarity">
    <text evidence="1 8 9">Belongs to the universal ribosomal protein uS3 family.</text>
</comment>
<dbReference type="CDD" id="cd02412">
    <property type="entry name" value="KH-II_30S_S3"/>
    <property type="match status" value="1"/>
</dbReference>
<dbReference type="InterPro" id="IPR009019">
    <property type="entry name" value="KH_sf_prok-type"/>
</dbReference>
<dbReference type="HAMAP" id="MF_01309_B">
    <property type="entry name" value="Ribosomal_uS3_B"/>
    <property type="match status" value="1"/>
</dbReference>
<evidence type="ECO:0000256" key="9">
    <source>
        <dbReference type="RuleBase" id="RU003624"/>
    </source>
</evidence>
<dbReference type="GO" id="GO:0006412">
    <property type="term" value="P:translation"/>
    <property type="evidence" value="ECO:0007669"/>
    <property type="project" value="UniProtKB-UniRule"/>
</dbReference>
<protein>
    <recommendedName>
        <fullName evidence="7 8">Small ribosomal subunit protein uS3</fullName>
    </recommendedName>
</protein>
<dbReference type="GO" id="GO:0019843">
    <property type="term" value="F:rRNA binding"/>
    <property type="evidence" value="ECO:0007669"/>
    <property type="project" value="UniProtKB-UniRule"/>
</dbReference>
<evidence type="ECO:0000256" key="1">
    <source>
        <dbReference type="ARBA" id="ARBA00010761"/>
    </source>
</evidence>
<dbReference type="GO" id="GO:0003735">
    <property type="term" value="F:structural constituent of ribosome"/>
    <property type="evidence" value="ECO:0007669"/>
    <property type="project" value="InterPro"/>
</dbReference>
<dbReference type="Pfam" id="PF00189">
    <property type="entry name" value="Ribosomal_S3_C"/>
    <property type="match status" value="1"/>
</dbReference>
<evidence type="ECO:0000256" key="2">
    <source>
        <dbReference type="ARBA" id="ARBA00022730"/>
    </source>
</evidence>
<comment type="function">
    <text evidence="6 8">Binds the lower part of the 30S subunit head. Binds mRNA in the 70S ribosome, positioning it for translation.</text>
</comment>
<dbReference type="Gene3D" id="3.30.1140.32">
    <property type="entry name" value="Ribosomal protein S3, C-terminal domain"/>
    <property type="match status" value="1"/>
</dbReference>
<dbReference type="Gene3D" id="3.30.300.20">
    <property type="match status" value="1"/>
</dbReference>
<evidence type="ECO:0000256" key="3">
    <source>
        <dbReference type="ARBA" id="ARBA00022884"/>
    </source>
</evidence>
<evidence type="ECO:0000256" key="8">
    <source>
        <dbReference type="HAMAP-Rule" id="MF_01309"/>
    </source>
</evidence>
<dbReference type="FunFam" id="3.30.1140.32:FF:000002">
    <property type="entry name" value="30S ribosomal protein S3"/>
    <property type="match status" value="1"/>
</dbReference>
<organism evidence="11 12">
    <name type="scientific">Candidatus Saganbacteria bacterium</name>
    <dbReference type="NCBI Taxonomy" id="2575572"/>
    <lineage>
        <taxon>Bacteria</taxon>
        <taxon>Bacillati</taxon>
        <taxon>Saganbacteria</taxon>
    </lineage>
</organism>
<dbReference type="SUPFAM" id="SSF54814">
    <property type="entry name" value="Prokaryotic type KH domain (KH-domain type II)"/>
    <property type="match status" value="1"/>
</dbReference>
<dbReference type="NCBIfam" id="TIGR01009">
    <property type="entry name" value="rpsC_bact"/>
    <property type="match status" value="1"/>
</dbReference>
<feature type="domain" description="KH type-2" evidence="10">
    <location>
        <begin position="39"/>
        <end position="107"/>
    </location>
</feature>
<dbReference type="GO" id="GO:0022627">
    <property type="term" value="C:cytosolic small ribosomal subunit"/>
    <property type="evidence" value="ECO:0007669"/>
    <property type="project" value="TreeGrafter"/>
</dbReference>
<gene>
    <name evidence="8" type="primary">rpsC</name>
    <name evidence="11" type="ORF">FD145_791</name>
</gene>
<dbReference type="InterPro" id="IPR018280">
    <property type="entry name" value="Ribosomal_uS3_CS"/>
</dbReference>
<dbReference type="EMBL" id="WPAF01000010">
    <property type="protein sequence ID" value="KAF0134279.1"/>
    <property type="molecule type" value="Genomic_DNA"/>
</dbReference>
<dbReference type="InterPro" id="IPR015946">
    <property type="entry name" value="KH_dom-like_a/b"/>
</dbReference>
<keyword evidence="3 8" id="KW-0694">RNA-binding</keyword>
<dbReference type="SMART" id="SM00322">
    <property type="entry name" value="KH"/>
    <property type="match status" value="1"/>
</dbReference>
<sequence>MGQKAHPKGLRLGITEDWDAVWYADKKEYSEFLLEDTKLRKYLKENLYKAGISRILIYRRANQVEVELFTAKPGLIIGRGGKDINAIRDDLIKKLGKPIQLNIHEEKNPEASAQLLAESIAAQLEKRISFKRAMKQIVSRALKAHAKGIKIQVGGRLGGSEIARSETYRVGRVPLHTLRAKIDYGFTEANTIYGKIGVKVWVYKGDMVLDREKTEPKPISQSVIEGGASLGITAD</sequence>
<evidence type="ECO:0000256" key="6">
    <source>
        <dbReference type="ARBA" id="ARBA00024998"/>
    </source>
</evidence>
<keyword evidence="5 8" id="KW-0687">Ribonucleoprotein</keyword>
<evidence type="ECO:0000313" key="11">
    <source>
        <dbReference type="EMBL" id="KAF0134279.1"/>
    </source>
</evidence>